<keyword evidence="4" id="KW-1185">Reference proteome</keyword>
<organism evidence="3 4">
    <name type="scientific">Mesorhizobium liriopis</name>
    <dbReference type="NCBI Taxonomy" id="2953882"/>
    <lineage>
        <taxon>Bacteria</taxon>
        <taxon>Pseudomonadati</taxon>
        <taxon>Pseudomonadota</taxon>
        <taxon>Alphaproteobacteria</taxon>
        <taxon>Hyphomicrobiales</taxon>
        <taxon>Phyllobacteriaceae</taxon>
        <taxon>Mesorhizobium</taxon>
    </lineage>
</organism>
<evidence type="ECO:0000313" key="4">
    <source>
        <dbReference type="Proteomes" id="UP001205906"/>
    </source>
</evidence>
<dbReference type="RefSeq" id="WP_252819010.1">
    <property type="nucleotide sequence ID" value="NZ_JAMXQS010000005.1"/>
</dbReference>
<feature type="region of interest" description="Disordered" evidence="1">
    <location>
        <begin position="71"/>
        <end position="92"/>
    </location>
</feature>
<keyword evidence="2" id="KW-0472">Membrane</keyword>
<reference evidence="3 4" key="1">
    <citation type="submission" date="2022-06" db="EMBL/GenBank/DDBJ databases">
        <title>Mesorhizobium sp. strain RP14 Genome sequencing and assembly.</title>
        <authorList>
            <person name="Kim I."/>
        </authorList>
    </citation>
    <scope>NUCLEOTIDE SEQUENCE [LARGE SCALE GENOMIC DNA]</scope>
    <source>
        <strain evidence="4">RP14(2022)</strain>
    </source>
</reference>
<dbReference type="Proteomes" id="UP001205906">
    <property type="component" value="Unassembled WGS sequence"/>
</dbReference>
<keyword evidence="2" id="KW-0812">Transmembrane</keyword>
<evidence type="ECO:0000256" key="2">
    <source>
        <dbReference type="SAM" id="Phobius"/>
    </source>
</evidence>
<feature type="compositionally biased region" description="Basic and acidic residues" evidence="1">
    <location>
        <begin position="1"/>
        <end position="12"/>
    </location>
</feature>
<comment type="caution">
    <text evidence="3">The sequence shown here is derived from an EMBL/GenBank/DDBJ whole genome shotgun (WGS) entry which is preliminary data.</text>
</comment>
<sequence>MAEAQRKSERPENLSLRRTPGRSEDPFTLDEQLDTGLEDTFPASDPVSVVSTTISGKAKKLEGTDEVLARQRAERQRETAQRNAERQRLIRREEQRETARLLGIAGLAIGLSLAAVSSVLLARNQRL</sequence>
<protein>
    <submittedName>
        <fullName evidence="3">Uncharacterized protein</fullName>
    </submittedName>
</protein>
<proteinExistence type="predicted"/>
<evidence type="ECO:0000256" key="1">
    <source>
        <dbReference type="SAM" id="MobiDB-lite"/>
    </source>
</evidence>
<accession>A0ABT1C6F9</accession>
<dbReference type="EMBL" id="JAMXQS010000005">
    <property type="protein sequence ID" value="MCO6050412.1"/>
    <property type="molecule type" value="Genomic_DNA"/>
</dbReference>
<evidence type="ECO:0000313" key="3">
    <source>
        <dbReference type="EMBL" id="MCO6050412.1"/>
    </source>
</evidence>
<gene>
    <name evidence="3" type="ORF">NGM99_11525</name>
</gene>
<feature type="transmembrane region" description="Helical" evidence="2">
    <location>
        <begin position="101"/>
        <end position="122"/>
    </location>
</feature>
<feature type="region of interest" description="Disordered" evidence="1">
    <location>
        <begin position="1"/>
        <end position="29"/>
    </location>
</feature>
<name>A0ABT1C6F9_9HYPH</name>
<keyword evidence="2" id="KW-1133">Transmembrane helix</keyword>